<organism evidence="1 2">
    <name type="scientific">Romanomermis culicivorax</name>
    <name type="common">Nematode worm</name>
    <dbReference type="NCBI Taxonomy" id="13658"/>
    <lineage>
        <taxon>Eukaryota</taxon>
        <taxon>Metazoa</taxon>
        <taxon>Ecdysozoa</taxon>
        <taxon>Nematoda</taxon>
        <taxon>Enoplea</taxon>
        <taxon>Dorylaimia</taxon>
        <taxon>Mermithida</taxon>
        <taxon>Mermithoidea</taxon>
        <taxon>Mermithidae</taxon>
        <taxon>Romanomermis</taxon>
    </lineage>
</organism>
<proteinExistence type="predicted"/>
<dbReference type="Proteomes" id="UP000887565">
    <property type="component" value="Unplaced"/>
</dbReference>
<dbReference type="WBParaSite" id="nRc.2.0.1.t35237-RA">
    <property type="protein sequence ID" value="nRc.2.0.1.t35237-RA"/>
    <property type="gene ID" value="nRc.2.0.1.g35237"/>
</dbReference>
<protein>
    <submittedName>
        <fullName evidence="2">Uncharacterized protein</fullName>
    </submittedName>
</protein>
<evidence type="ECO:0000313" key="2">
    <source>
        <dbReference type="WBParaSite" id="nRc.2.0.1.t35237-RA"/>
    </source>
</evidence>
<keyword evidence="1" id="KW-1185">Reference proteome</keyword>
<name>A0A915K959_ROMCU</name>
<dbReference type="AlphaFoldDB" id="A0A915K959"/>
<accession>A0A915K959</accession>
<sequence>MDRTTDAARYQAVKYDRALILKRSNRKKSESPKKDKKFGKIFMEMSKGPAILHCAVPGGTGCSIHTKKRPGQ</sequence>
<reference evidence="2" key="1">
    <citation type="submission" date="2022-11" db="UniProtKB">
        <authorList>
            <consortium name="WormBaseParasite"/>
        </authorList>
    </citation>
    <scope>IDENTIFICATION</scope>
</reference>
<evidence type="ECO:0000313" key="1">
    <source>
        <dbReference type="Proteomes" id="UP000887565"/>
    </source>
</evidence>